<feature type="domain" description="Cupin type-1" evidence="1">
    <location>
        <begin position="44"/>
        <end position="97"/>
    </location>
</feature>
<dbReference type="InterPro" id="IPR006045">
    <property type="entry name" value="Cupin_1"/>
</dbReference>
<dbReference type="EMBL" id="OIVN01000300">
    <property type="protein sequence ID" value="SPC77892.1"/>
    <property type="molecule type" value="Genomic_DNA"/>
</dbReference>
<reference evidence="2" key="1">
    <citation type="submission" date="2018-02" db="EMBL/GenBank/DDBJ databases">
        <authorList>
            <person name="Cohen D.B."/>
            <person name="Kent A.D."/>
        </authorList>
    </citation>
    <scope>NUCLEOTIDE SEQUENCE</scope>
</reference>
<name>A0A2N9ESS8_FAGSY</name>
<dbReference type="AlphaFoldDB" id="A0A2N9ESS8"/>
<sequence length="99" mass="10518">MAFAFDPSPLQDFCIADLTGSARVNGHACLDAKLAQADHFFLSGLHKAGNTSDFLGSSVTPVFVGQIPGLNTLGISLARIDYAPWGVTPPHTHPRAPRF</sequence>
<proteinExistence type="predicted"/>
<dbReference type="SUPFAM" id="SSF51182">
    <property type="entry name" value="RmlC-like cupins"/>
    <property type="match status" value="1"/>
</dbReference>
<dbReference type="PANTHER" id="PTHR31238">
    <property type="entry name" value="GERMIN-LIKE PROTEIN SUBFAMILY 3 MEMBER 3"/>
    <property type="match status" value="1"/>
</dbReference>
<protein>
    <recommendedName>
        <fullName evidence="1">Cupin type-1 domain-containing protein</fullName>
    </recommendedName>
</protein>
<dbReference type="Gene3D" id="2.60.120.10">
    <property type="entry name" value="Jelly Rolls"/>
    <property type="match status" value="1"/>
</dbReference>
<dbReference type="Pfam" id="PF00190">
    <property type="entry name" value="Cupin_1"/>
    <property type="match status" value="1"/>
</dbReference>
<evidence type="ECO:0000313" key="2">
    <source>
        <dbReference type="EMBL" id="SPC77892.1"/>
    </source>
</evidence>
<organism evidence="2">
    <name type="scientific">Fagus sylvatica</name>
    <name type="common">Beechnut</name>
    <dbReference type="NCBI Taxonomy" id="28930"/>
    <lineage>
        <taxon>Eukaryota</taxon>
        <taxon>Viridiplantae</taxon>
        <taxon>Streptophyta</taxon>
        <taxon>Embryophyta</taxon>
        <taxon>Tracheophyta</taxon>
        <taxon>Spermatophyta</taxon>
        <taxon>Magnoliopsida</taxon>
        <taxon>eudicotyledons</taxon>
        <taxon>Gunneridae</taxon>
        <taxon>Pentapetalae</taxon>
        <taxon>rosids</taxon>
        <taxon>fabids</taxon>
        <taxon>Fagales</taxon>
        <taxon>Fagaceae</taxon>
        <taxon>Fagus</taxon>
    </lineage>
</organism>
<evidence type="ECO:0000259" key="1">
    <source>
        <dbReference type="Pfam" id="PF00190"/>
    </source>
</evidence>
<gene>
    <name evidence="2" type="ORF">FSB_LOCUS5774</name>
</gene>
<dbReference type="InterPro" id="IPR011051">
    <property type="entry name" value="RmlC_Cupin_sf"/>
</dbReference>
<dbReference type="InterPro" id="IPR014710">
    <property type="entry name" value="RmlC-like_jellyroll"/>
</dbReference>
<accession>A0A2N9ESS8</accession>